<protein>
    <recommendedName>
        <fullName evidence="3">Secreted protein</fullName>
    </recommendedName>
</protein>
<evidence type="ECO:0008006" key="3">
    <source>
        <dbReference type="Google" id="ProtNLM"/>
    </source>
</evidence>
<reference evidence="2" key="1">
    <citation type="journal article" date="2019" name="Int. J. Syst. Evol. Microbiol.">
        <title>The Global Catalogue of Microorganisms (GCM) 10K type strain sequencing project: providing services to taxonomists for standard genome sequencing and annotation.</title>
        <authorList>
            <consortium name="The Broad Institute Genomics Platform"/>
            <consortium name="The Broad Institute Genome Sequencing Center for Infectious Disease"/>
            <person name="Wu L."/>
            <person name="Ma J."/>
        </authorList>
    </citation>
    <scope>NUCLEOTIDE SEQUENCE [LARGE SCALE GENOMIC DNA]</scope>
    <source>
        <strain evidence="2">JCM 17759</strain>
    </source>
</reference>
<sequence length="63" mass="6808">MELIPMKFSTIVFAIAVGFVSLLGCGTSSEVTVNPAPEMTNEEIEQMDAESDRAREAAIRDGM</sequence>
<dbReference type="EMBL" id="BAABGA010000012">
    <property type="protein sequence ID" value="GAA4447617.1"/>
    <property type="molecule type" value="Genomic_DNA"/>
</dbReference>
<evidence type="ECO:0000313" key="1">
    <source>
        <dbReference type="EMBL" id="GAA4447617.1"/>
    </source>
</evidence>
<accession>A0ABP8MDF4</accession>
<comment type="caution">
    <text evidence="1">The sequence shown here is derived from an EMBL/GenBank/DDBJ whole genome shotgun (WGS) entry which is preliminary data.</text>
</comment>
<organism evidence="1 2">
    <name type="scientific">Novipirellula rosea</name>
    <dbReference type="NCBI Taxonomy" id="1031540"/>
    <lineage>
        <taxon>Bacteria</taxon>
        <taxon>Pseudomonadati</taxon>
        <taxon>Planctomycetota</taxon>
        <taxon>Planctomycetia</taxon>
        <taxon>Pirellulales</taxon>
        <taxon>Pirellulaceae</taxon>
        <taxon>Novipirellula</taxon>
    </lineage>
</organism>
<proteinExistence type="predicted"/>
<dbReference type="Proteomes" id="UP001500840">
    <property type="component" value="Unassembled WGS sequence"/>
</dbReference>
<name>A0ABP8MDF4_9BACT</name>
<evidence type="ECO:0000313" key="2">
    <source>
        <dbReference type="Proteomes" id="UP001500840"/>
    </source>
</evidence>
<gene>
    <name evidence="1" type="ORF">GCM10023156_09860</name>
</gene>
<keyword evidence="2" id="KW-1185">Reference proteome</keyword>
<dbReference type="PROSITE" id="PS51257">
    <property type="entry name" value="PROKAR_LIPOPROTEIN"/>
    <property type="match status" value="1"/>
</dbReference>